<evidence type="ECO:0000313" key="3">
    <source>
        <dbReference type="EMBL" id="QDV25320.1"/>
    </source>
</evidence>
<dbReference type="GO" id="GO:0043565">
    <property type="term" value="F:sequence-specific DNA binding"/>
    <property type="evidence" value="ECO:0007669"/>
    <property type="project" value="InterPro"/>
</dbReference>
<dbReference type="KEGG" id="ahel:Q31a_64710"/>
<keyword evidence="1" id="KW-0175">Coiled coil</keyword>
<reference evidence="2 5" key="1">
    <citation type="submission" date="2019-02" db="EMBL/GenBank/DDBJ databases">
        <title>Deep-cultivation of Planctomycetes and their phenomic and genomic characterization uncovers novel biology.</title>
        <authorList>
            <person name="Wiegand S."/>
            <person name="Jogler M."/>
            <person name="Boedeker C."/>
            <person name="Pinto D."/>
            <person name="Vollmers J."/>
            <person name="Rivas-Marin E."/>
            <person name="Kohn T."/>
            <person name="Peeters S.H."/>
            <person name="Heuer A."/>
            <person name="Rast P."/>
            <person name="Oberbeckmann S."/>
            <person name="Bunk B."/>
            <person name="Jeske O."/>
            <person name="Meyerdierks A."/>
            <person name="Storesund J.E."/>
            <person name="Kallscheuer N."/>
            <person name="Luecker S."/>
            <person name="Lage O.M."/>
            <person name="Pohl T."/>
            <person name="Merkel B.J."/>
            <person name="Hornburger P."/>
            <person name="Mueller R.-W."/>
            <person name="Bruemmer F."/>
            <person name="Labrenz M."/>
            <person name="Spormann A.M."/>
            <person name="Op den Camp H."/>
            <person name="Overmann J."/>
            <person name="Amann R."/>
            <person name="Jetten M.S.M."/>
            <person name="Mascher T."/>
            <person name="Medema M.H."/>
            <person name="Devos D.P."/>
            <person name="Kaster A.-K."/>
            <person name="Ovreas L."/>
            <person name="Rohde M."/>
            <person name="Galperin M.Y."/>
            <person name="Jogler C."/>
        </authorList>
    </citation>
    <scope>NUCLEOTIDE SEQUENCE [LARGE SCALE GENOMIC DNA]</scope>
    <source>
        <strain evidence="2 5">Q31a</strain>
    </source>
</reference>
<dbReference type="OrthoDB" id="289445at2"/>
<evidence type="ECO:0000313" key="5">
    <source>
        <dbReference type="Proteomes" id="UP000318017"/>
    </source>
</evidence>
<dbReference type="Gene3D" id="1.10.10.10">
    <property type="entry name" value="Winged helix-like DNA-binding domain superfamily/Winged helix DNA-binding domain"/>
    <property type="match status" value="1"/>
</dbReference>
<dbReference type="Pfam" id="PF01527">
    <property type="entry name" value="HTH_Tnp_1"/>
    <property type="match status" value="1"/>
</dbReference>
<proteinExistence type="predicted"/>
<feature type="coiled-coil region" evidence="1">
    <location>
        <begin position="75"/>
        <end position="102"/>
    </location>
</feature>
<dbReference type="KEGG" id="ahel:Q31a_36440"/>
<dbReference type="GO" id="GO:0006313">
    <property type="term" value="P:DNA transposition"/>
    <property type="evidence" value="ECO:0007669"/>
    <property type="project" value="InterPro"/>
</dbReference>
<dbReference type="Proteomes" id="UP000318017">
    <property type="component" value="Chromosome"/>
</dbReference>
<evidence type="ECO:0000313" key="4">
    <source>
        <dbReference type="EMBL" id="QDV28078.1"/>
    </source>
</evidence>
<evidence type="ECO:0000256" key="1">
    <source>
        <dbReference type="SAM" id="Coils"/>
    </source>
</evidence>
<dbReference type="InterPro" id="IPR010921">
    <property type="entry name" value="Trp_repressor/repl_initiator"/>
</dbReference>
<dbReference type="EMBL" id="CP036298">
    <property type="protein sequence ID" value="QDV23102.1"/>
    <property type="molecule type" value="Genomic_DNA"/>
</dbReference>
<dbReference type="KEGG" id="ahel:Q31a_13970"/>
<keyword evidence="5" id="KW-1185">Reference proteome</keyword>
<dbReference type="EMBL" id="CP036298">
    <property type="protein sequence ID" value="QDV25320.1"/>
    <property type="molecule type" value="Genomic_DNA"/>
</dbReference>
<dbReference type="InterPro" id="IPR002514">
    <property type="entry name" value="Transposase_8"/>
</dbReference>
<dbReference type="SUPFAM" id="SSF48295">
    <property type="entry name" value="TrpR-like"/>
    <property type="match status" value="1"/>
</dbReference>
<dbReference type="InterPro" id="IPR036388">
    <property type="entry name" value="WH-like_DNA-bd_sf"/>
</dbReference>
<protein>
    <submittedName>
        <fullName evidence="2">Transposase</fullName>
    </submittedName>
</protein>
<dbReference type="GO" id="GO:0004803">
    <property type="term" value="F:transposase activity"/>
    <property type="evidence" value="ECO:0007669"/>
    <property type="project" value="InterPro"/>
</dbReference>
<dbReference type="EMBL" id="CP036298">
    <property type="protein sequence ID" value="QDV28078.1"/>
    <property type="molecule type" value="Genomic_DNA"/>
</dbReference>
<organism evidence="2 5">
    <name type="scientific">Aureliella helgolandensis</name>
    <dbReference type="NCBI Taxonomy" id="2527968"/>
    <lineage>
        <taxon>Bacteria</taxon>
        <taxon>Pseudomonadati</taxon>
        <taxon>Planctomycetota</taxon>
        <taxon>Planctomycetia</taxon>
        <taxon>Pirellulales</taxon>
        <taxon>Pirellulaceae</taxon>
        <taxon>Aureliella</taxon>
    </lineage>
</organism>
<accession>A0A518G3D5</accession>
<dbReference type="RefSeq" id="WP_145075630.1">
    <property type="nucleotide sequence ID" value="NZ_CP036298.1"/>
</dbReference>
<gene>
    <name evidence="2" type="ORF">Q31a_13970</name>
    <name evidence="3" type="ORF">Q31a_36440</name>
    <name evidence="4" type="ORF">Q31a_64710</name>
</gene>
<evidence type="ECO:0000313" key="2">
    <source>
        <dbReference type="EMBL" id="QDV23102.1"/>
    </source>
</evidence>
<dbReference type="AlphaFoldDB" id="A0A518G3D5"/>
<name>A0A518G3D5_9BACT</name>
<sequence length="106" mass="12110">MSTRKILTPEQKIAIVREHLIEKVPVSEVCDKHGISVVNFYNWQKLLFENGAGAFERKKNAANVRMQQDANAAKIEKLEAKLQQKNEVIAELLQEHVELKKELGES</sequence>